<name>A0AAD4PHA8_9MUSC</name>
<evidence type="ECO:0000256" key="2">
    <source>
        <dbReference type="ARBA" id="ARBA00022884"/>
    </source>
</evidence>
<dbReference type="PROSITE" id="PS50102">
    <property type="entry name" value="RRM"/>
    <property type="match status" value="4"/>
</dbReference>
<keyword evidence="1" id="KW-0677">Repeat</keyword>
<dbReference type="CDD" id="cd00590">
    <property type="entry name" value="RRM_SF"/>
    <property type="match status" value="2"/>
</dbReference>
<dbReference type="Gene3D" id="3.30.70.330">
    <property type="match status" value="4"/>
</dbReference>
<dbReference type="InterPro" id="IPR012677">
    <property type="entry name" value="Nucleotide-bd_a/b_plait_sf"/>
</dbReference>
<feature type="compositionally biased region" description="Acidic residues" evidence="4">
    <location>
        <begin position="9"/>
        <end position="38"/>
    </location>
</feature>
<dbReference type="SUPFAM" id="SSF54928">
    <property type="entry name" value="RNA-binding domain, RBD"/>
    <property type="match status" value="3"/>
</dbReference>
<feature type="compositionally biased region" description="Low complexity" evidence="4">
    <location>
        <begin position="444"/>
        <end position="467"/>
    </location>
</feature>
<dbReference type="EMBL" id="JAJJHW010003409">
    <property type="protein sequence ID" value="KAH8358556.1"/>
    <property type="molecule type" value="Genomic_DNA"/>
</dbReference>
<dbReference type="GO" id="GO:0003723">
    <property type="term" value="F:RNA binding"/>
    <property type="evidence" value="ECO:0007669"/>
    <property type="project" value="UniProtKB-UniRule"/>
</dbReference>
<accession>A0AAD4PHA8</accession>
<feature type="domain" description="RRM" evidence="5">
    <location>
        <begin position="103"/>
        <end position="186"/>
    </location>
</feature>
<dbReference type="AlphaFoldDB" id="A0AAD4PHA8"/>
<keyword evidence="2 3" id="KW-0694">RNA-binding</keyword>
<feature type="domain" description="RRM" evidence="5">
    <location>
        <begin position="186"/>
        <end position="259"/>
    </location>
</feature>
<evidence type="ECO:0000259" key="5">
    <source>
        <dbReference type="PROSITE" id="PS50102"/>
    </source>
</evidence>
<proteinExistence type="predicted"/>
<dbReference type="Proteomes" id="UP001200034">
    <property type="component" value="Unassembled WGS sequence"/>
</dbReference>
<feature type="region of interest" description="Disordered" evidence="4">
    <location>
        <begin position="430"/>
        <end position="490"/>
    </location>
</feature>
<gene>
    <name evidence="6" type="ORF">KR093_000894</name>
</gene>
<feature type="domain" description="RRM" evidence="5">
    <location>
        <begin position="349"/>
        <end position="418"/>
    </location>
</feature>
<feature type="region of interest" description="Disordered" evidence="4">
    <location>
        <begin position="1"/>
        <end position="96"/>
    </location>
</feature>
<protein>
    <recommendedName>
        <fullName evidence="5">RRM domain-containing protein</fullName>
    </recommendedName>
</protein>
<dbReference type="SMART" id="SM00360">
    <property type="entry name" value="RRM"/>
    <property type="match status" value="4"/>
</dbReference>
<keyword evidence="7" id="KW-1185">Reference proteome</keyword>
<dbReference type="PANTHER" id="PTHR24012">
    <property type="entry name" value="RNA BINDING PROTEIN"/>
    <property type="match status" value="1"/>
</dbReference>
<dbReference type="InterPro" id="IPR000504">
    <property type="entry name" value="RRM_dom"/>
</dbReference>
<reference evidence="6" key="1">
    <citation type="journal article" date="2021" name="Mol. Ecol. Resour.">
        <title>Phylogenomic analyses of the genus Drosophila reveals genomic signals of climate adaptation.</title>
        <authorList>
            <person name="Li F."/>
            <person name="Rane R.V."/>
            <person name="Luria V."/>
            <person name="Xiong Z."/>
            <person name="Chen J."/>
            <person name="Li Z."/>
            <person name="Catullo R.A."/>
            <person name="Griffin P.C."/>
            <person name="Schiffer M."/>
            <person name="Pearce S."/>
            <person name="Lee S.F."/>
            <person name="McElroy K."/>
            <person name="Stocker A."/>
            <person name="Shirriffs J."/>
            <person name="Cockerell F."/>
            <person name="Coppin C."/>
            <person name="Sgro C.M."/>
            <person name="Karger A."/>
            <person name="Cain J.W."/>
            <person name="Weber J.A."/>
            <person name="Santpere G."/>
            <person name="Kirschner M.W."/>
            <person name="Hoffmann A.A."/>
            <person name="Oakeshott J.G."/>
            <person name="Zhang G."/>
        </authorList>
    </citation>
    <scope>NUCLEOTIDE SEQUENCE</scope>
    <source>
        <strain evidence="6">BGI-SZ-2011g</strain>
    </source>
</reference>
<dbReference type="InterPro" id="IPR035979">
    <property type="entry name" value="RBD_domain_sf"/>
</dbReference>
<evidence type="ECO:0000256" key="4">
    <source>
        <dbReference type="SAM" id="MobiDB-lite"/>
    </source>
</evidence>
<dbReference type="Pfam" id="PF00076">
    <property type="entry name" value="RRM_1"/>
    <property type="match status" value="4"/>
</dbReference>
<feature type="compositionally biased region" description="Acidic residues" evidence="4">
    <location>
        <begin position="54"/>
        <end position="68"/>
    </location>
</feature>
<organism evidence="6 7">
    <name type="scientific">Drosophila rubida</name>
    <dbReference type="NCBI Taxonomy" id="30044"/>
    <lineage>
        <taxon>Eukaryota</taxon>
        <taxon>Metazoa</taxon>
        <taxon>Ecdysozoa</taxon>
        <taxon>Arthropoda</taxon>
        <taxon>Hexapoda</taxon>
        <taxon>Insecta</taxon>
        <taxon>Pterygota</taxon>
        <taxon>Neoptera</taxon>
        <taxon>Endopterygota</taxon>
        <taxon>Diptera</taxon>
        <taxon>Brachycera</taxon>
        <taxon>Muscomorpha</taxon>
        <taxon>Ephydroidea</taxon>
        <taxon>Drosophilidae</taxon>
        <taxon>Drosophila</taxon>
    </lineage>
</organism>
<feature type="domain" description="RRM" evidence="5">
    <location>
        <begin position="269"/>
        <end position="344"/>
    </location>
</feature>
<sequence length="490" mass="54512">EQATAEGLLDSEAEEDDEDDDDDDEEDEDEDEDDDEVEPGQLSISKSAIKAANDEEQENNDDSDEEPVEAPITKAAKESESPKKGGIPKIPVGRIPPETPKDQIVFVSKLPQEYKHNNLIALFTKFGPIAVVNRIPTKAGGNNVVIAFQTAEAAEAALAAKPKALTLNGQLVNVSRPHNKVEQNERTVVLGLIGPNANKENITEHFKSCGDVESINFSNNRNLPHAYLRFKTLEAVEKALKLNGSEFNSRFITVRSESYKNKTVKKPDITLIVANTGKHESYKSDAIEKIFKKHGEITDIDVVCTRAILAFVTYETAEQTQKAFKSLNGKTVGDLEIKLEPYHYSSSVRSILVTNLNNDVTEEDIKTLFNESGEVENVKMLKNKAVVKFTSDDAFCKSFLMNERFVQGQPIFIEPNSTLKHKIIQNKLASKPQFHGKPPGGQGKFNKYGNNYNNKNNNSNNNTNNKKPFNKRPAQENGNASQKFKKAKKF</sequence>
<evidence type="ECO:0000313" key="7">
    <source>
        <dbReference type="Proteomes" id="UP001200034"/>
    </source>
</evidence>
<evidence type="ECO:0000313" key="6">
    <source>
        <dbReference type="EMBL" id="KAH8358556.1"/>
    </source>
</evidence>
<evidence type="ECO:0000256" key="1">
    <source>
        <dbReference type="ARBA" id="ARBA00022737"/>
    </source>
</evidence>
<evidence type="ECO:0000256" key="3">
    <source>
        <dbReference type="PROSITE-ProRule" id="PRU00176"/>
    </source>
</evidence>
<feature type="non-terminal residue" evidence="6">
    <location>
        <position position="1"/>
    </location>
</feature>
<comment type="caution">
    <text evidence="6">The sequence shown here is derived from an EMBL/GenBank/DDBJ whole genome shotgun (WGS) entry which is preliminary data.</text>
</comment>